<proteinExistence type="predicted"/>
<gene>
    <name evidence="3" type="ORF">AXK11_08390</name>
</gene>
<sequence length="1469" mass="157942">MSSRRLILSSCLFGFLLLLAVTLIVPSRAQQQPANVAALQERANAGDPEALFLLGTLYESGQVGGRADPAKAAELYRRAADLGLPHAQFNLGNMYAAGHGVTADPFESIMWLRRAADAGLPEAQFNLAVAYEQGHGVRADLATARRWYEAAAKQDYPEAQYNLAMMYEDGHGVAQDDRRAAELYLAAARQGYGPAQNNYGIMLAEGRGGLAANLVDAYAWLSLASEESGRTQGRDLVAQHLNNEQRAAATRRLAQLKGELSGEPAAVPAIAPSEAAGVQVASLNEPSPSATAAVAAATPVATVAQAKPASAATRTPTDPRPPPAPGTPAARVAADRQAKQVQAPMPVVSTKRPSYLPPAKNSPAAPTPTVAQKPAPASTPAPEARASVPTAAPSSTSRPASASRPAVVSGAAPATANIAAATQEKVRELEAANKALNEEVKRSTLQLGVLHRELNAAKDALAKGASPAAGQGGAELVELRKKFDELSAANAKLTAENRELAQRASAAKETKGKPASSRQGASLRDVARLEAENAALRRDLESATRALTALQLDMKSARPGAAAAPSQKENRAAIAAAVDREAAKYKRRIESLTADSERLVAENRELSQKLQTATTALSSAPASYELQRLEEANAALTEEVKRAKHAAALARDQAESRVTGASSETARLKRQLEELRANSDRLAAQNRDLADQVQSAKLALASTVPAAELRSLESEKSVLRAEIDRLKGERSQAESRVAATSDEKNRLSRELADLRGTNQRLASEVQELRQKSQSAAMNLASSVPANEFKQLQAKNASLNDQLSRATSDLDTLRREFREAQAATETKVQLAVAAAVDKEAAKHRRDIEQINANNERLLAANRELSAKAQTGDTASIQRVQLLEAEKTRLNTELRRVEQERDQIQSRASSAMLAIADHQHKTEELVTANSRLTAQVRDLEGQVQAAKLAASGASSSGADLRRLESEKSALAAEKATLVAQLNRAESEKNALASEKASVAGQLSRLESERNALASEKATLVAELGRLKNADSQSSQLARQFEELRSNSEKLVAKNRELESQLNMARQAVSMTVPVADFKRLETQNATLTAELSRSQQSLDALRLELSQVTTAQATHAREVRSQIARAVETETAQTRRQLDELLANTQRLTAQNRDLTAQNRDLSNQVETLRQNLASAVPADRLKQLETEKALAQAELERARNEGALQLRIAEAKASKVQSEFAQLSARVDELAAAREQLVNDNRALANQVQLAQLNLAASVPADEVKRLESEKAIAEANLRRAQLEHQQTQARLAEVANSATEHARQLDDLRNTSLRLSEENRDLSQRLHAQELALAAAVPQETVKKLESEKALLTASLERAKREHELYRQLSEARAAAAQAATALATHHRETPVVDASRAQLIDDLRAQNAALKAQNERLSSMALDMANRRVGEASSIATRAGAGDSEALRLRVLELERQLLQERVNTARN</sequence>
<dbReference type="Proteomes" id="UP000070058">
    <property type="component" value="Unassembled WGS sequence"/>
</dbReference>
<dbReference type="STRING" id="1548207.AXK11_08390"/>
<dbReference type="InterPro" id="IPR006597">
    <property type="entry name" value="Sel1-like"/>
</dbReference>
<evidence type="ECO:0000313" key="3">
    <source>
        <dbReference type="EMBL" id="KXU34476.1"/>
    </source>
</evidence>
<dbReference type="InterPro" id="IPR052945">
    <property type="entry name" value="Mitotic_Regulator"/>
</dbReference>
<feature type="compositionally biased region" description="Low complexity" evidence="2">
    <location>
        <begin position="303"/>
        <end position="316"/>
    </location>
</feature>
<reference evidence="4" key="1">
    <citation type="submission" date="2016-02" db="EMBL/GenBank/DDBJ databases">
        <authorList>
            <person name="Sanders J.G."/>
            <person name="Lin J.Y."/>
            <person name="Wertz J.T."/>
            <person name="Russell J.A."/>
            <person name="Moreau C.S."/>
            <person name="Powell S."/>
        </authorList>
    </citation>
    <scope>NUCLEOTIDE SEQUENCE [LARGE SCALE GENOMIC DNA]</scope>
    <source>
        <strain evidence="4">CAG34</strain>
    </source>
</reference>
<feature type="compositionally biased region" description="Low complexity" evidence="2">
    <location>
        <begin position="384"/>
        <end position="408"/>
    </location>
</feature>
<dbReference type="Pfam" id="PF08238">
    <property type="entry name" value="Sel1"/>
    <property type="match status" value="5"/>
</dbReference>
<accession>A0A139SIW2</accession>
<feature type="coiled-coil region" evidence="1">
    <location>
        <begin position="419"/>
        <end position="446"/>
    </location>
</feature>
<evidence type="ECO:0000256" key="2">
    <source>
        <dbReference type="SAM" id="MobiDB-lite"/>
    </source>
</evidence>
<dbReference type="SUPFAM" id="SSF81901">
    <property type="entry name" value="HCP-like"/>
    <property type="match status" value="1"/>
</dbReference>
<dbReference type="EMBL" id="LSZQ01000063">
    <property type="protein sequence ID" value="KXU34476.1"/>
    <property type="molecule type" value="Genomic_DNA"/>
</dbReference>
<dbReference type="InterPro" id="IPR011990">
    <property type="entry name" value="TPR-like_helical_dom_sf"/>
</dbReference>
<organism evidence="3 4">
    <name type="scientific">Cephaloticoccus primus</name>
    <dbReference type="NCBI Taxonomy" id="1548207"/>
    <lineage>
        <taxon>Bacteria</taxon>
        <taxon>Pseudomonadati</taxon>
        <taxon>Verrucomicrobiota</taxon>
        <taxon>Opitutia</taxon>
        <taxon>Opitutales</taxon>
        <taxon>Opitutaceae</taxon>
        <taxon>Cephaloticoccus</taxon>
    </lineage>
</organism>
<dbReference type="PANTHER" id="PTHR43628:SF1">
    <property type="entry name" value="CHITIN SYNTHASE REGULATORY FACTOR 2-RELATED"/>
    <property type="match status" value="1"/>
</dbReference>
<feature type="region of interest" description="Disordered" evidence="2">
    <location>
        <begin position="303"/>
        <end position="408"/>
    </location>
</feature>
<dbReference type="PANTHER" id="PTHR43628">
    <property type="entry name" value="ACTIVATOR OF C KINASE PROTEIN 1-RELATED"/>
    <property type="match status" value="1"/>
</dbReference>
<feature type="compositionally biased region" description="Basic and acidic residues" evidence="2">
    <location>
        <begin position="500"/>
        <end position="512"/>
    </location>
</feature>
<feature type="region of interest" description="Disordered" evidence="2">
    <location>
        <begin position="500"/>
        <end position="524"/>
    </location>
</feature>
<comment type="caution">
    <text evidence="3">The sequence shown here is derived from an EMBL/GenBank/DDBJ whole genome shotgun (WGS) entry which is preliminary data.</text>
</comment>
<dbReference type="SMART" id="SM00671">
    <property type="entry name" value="SEL1"/>
    <property type="match status" value="5"/>
</dbReference>
<evidence type="ECO:0000313" key="4">
    <source>
        <dbReference type="Proteomes" id="UP000070058"/>
    </source>
</evidence>
<evidence type="ECO:0000256" key="1">
    <source>
        <dbReference type="SAM" id="Coils"/>
    </source>
</evidence>
<keyword evidence="1" id="KW-0175">Coiled coil</keyword>
<dbReference type="Gene3D" id="1.10.287.1490">
    <property type="match status" value="1"/>
</dbReference>
<keyword evidence="4" id="KW-1185">Reference proteome</keyword>
<dbReference type="RefSeq" id="WP_068631177.1">
    <property type="nucleotide sequence ID" value="NZ_LSZQ01000063.1"/>
</dbReference>
<dbReference type="Gene3D" id="1.25.40.10">
    <property type="entry name" value="Tetratricopeptide repeat domain"/>
    <property type="match status" value="1"/>
</dbReference>
<protein>
    <submittedName>
        <fullName evidence="3">Uncharacterized protein</fullName>
    </submittedName>
</protein>
<name>A0A139SIW2_9BACT</name>